<dbReference type="AlphaFoldDB" id="A0A3N4LA10"/>
<organism evidence="2 3">
    <name type="scientific">Terfezia boudieri ATCC MYA-4762</name>
    <dbReference type="NCBI Taxonomy" id="1051890"/>
    <lineage>
        <taxon>Eukaryota</taxon>
        <taxon>Fungi</taxon>
        <taxon>Dikarya</taxon>
        <taxon>Ascomycota</taxon>
        <taxon>Pezizomycotina</taxon>
        <taxon>Pezizomycetes</taxon>
        <taxon>Pezizales</taxon>
        <taxon>Pezizaceae</taxon>
        <taxon>Terfezia</taxon>
    </lineage>
</organism>
<gene>
    <name evidence="2" type="ORF">L211DRAFT_852924</name>
</gene>
<protein>
    <submittedName>
        <fullName evidence="2">Uncharacterized protein</fullName>
    </submittedName>
</protein>
<evidence type="ECO:0000313" key="2">
    <source>
        <dbReference type="EMBL" id="RPB19734.1"/>
    </source>
</evidence>
<feature type="region of interest" description="Disordered" evidence="1">
    <location>
        <begin position="32"/>
        <end position="66"/>
    </location>
</feature>
<sequence length="371" mass="39909">MNETAFPPLCNGRRISKTGSVVCGTILSHSYTRHGEHKHPSTQQHRTPNLGTSTSKKTSSVDLADSSNSIPMSADQILLSIAELVESANNDEDPPSIRAKPRLPLTISTLRNILRRMPDVRTVGALIRSLHSNRRARADLVFALYGLGRPLEERLELIVDAMDLLGEHVAQNCDANTGPLDAVMEEPQNSGLGGSGEPVAGPSAEPTMANPMAETIANPISETITNPNIQTIEHPVAEPISDPAANSMTDPRFAGLATTSGNTAVAAETPLKELIHRMLSTSRIDTQLVRIFPNHQERRWVRARMERFAKRSIERWTFLAGIIWCLHVNGSFPADGVAPSLTPSDTPSATPGATQGATPRAAPGDTAEPTN</sequence>
<proteinExistence type="predicted"/>
<name>A0A3N4LA10_9PEZI</name>
<feature type="region of interest" description="Disordered" evidence="1">
    <location>
        <begin position="337"/>
        <end position="371"/>
    </location>
</feature>
<feature type="compositionally biased region" description="Polar residues" evidence="1">
    <location>
        <begin position="341"/>
        <end position="357"/>
    </location>
</feature>
<dbReference type="EMBL" id="ML121584">
    <property type="protein sequence ID" value="RPB19734.1"/>
    <property type="molecule type" value="Genomic_DNA"/>
</dbReference>
<accession>A0A3N4LA10</accession>
<feature type="compositionally biased region" description="Polar residues" evidence="1">
    <location>
        <begin position="41"/>
        <end position="66"/>
    </location>
</feature>
<evidence type="ECO:0000313" key="3">
    <source>
        <dbReference type="Proteomes" id="UP000267821"/>
    </source>
</evidence>
<keyword evidence="3" id="KW-1185">Reference proteome</keyword>
<dbReference type="InParanoid" id="A0A3N4LA10"/>
<reference evidence="2 3" key="1">
    <citation type="journal article" date="2018" name="Nat. Ecol. Evol.">
        <title>Pezizomycetes genomes reveal the molecular basis of ectomycorrhizal truffle lifestyle.</title>
        <authorList>
            <person name="Murat C."/>
            <person name="Payen T."/>
            <person name="Noel B."/>
            <person name="Kuo A."/>
            <person name="Morin E."/>
            <person name="Chen J."/>
            <person name="Kohler A."/>
            <person name="Krizsan K."/>
            <person name="Balestrini R."/>
            <person name="Da Silva C."/>
            <person name="Montanini B."/>
            <person name="Hainaut M."/>
            <person name="Levati E."/>
            <person name="Barry K.W."/>
            <person name="Belfiori B."/>
            <person name="Cichocki N."/>
            <person name="Clum A."/>
            <person name="Dockter R.B."/>
            <person name="Fauchery L."/>
            <person name="Guy J."/>
            <person name="Iotti M."/>
            <person name="Le Tacon F."/>
            <person name="Lindquist E.A."/>
            <person name="Lipzen A."/>
            <person name="Malagnac F."/>
            <person name="Mello A."/>
            <person name="Molinier V."/>
            <person name="Miyauchi S."/>
            <person name="Poulain J."/>
            <person name="Riccioni C."/>
            <person name="Rubini A."/>
            <person name="Sitrit Y."/>
            <person name="Splivallo R."/>
            <person name="Traeger S."/>
            <person name="Wang M."/>
            <person name="Zifcakova L."/>
            <person name="Wipf D."/>
            <person name="Zambonelli A."/>
            <person name="Paolocci F."/>
            <person name="Nowrousian M."/>
            <person name="Ottonello S."/>
            <person name="Baldrian P."/>
            <person name="Spatafora J.W."/>
            <person name="Henrissat B."/>
            <person name="Nagy L.G."/>
            <person name="Aury J.M."/>
            <person name="Wincker P."/>
            <person name="Grigoriev I.V."/>
            <person name="Bonfante P."/>
            <person name="Martin F.M."/>
        </authorList>
    </citation>
    <scope>NUCLEOTIDE SEQUENCE [LARGE SCALE GENOMIC DNA]</scope>
    <source>
        <strain evidence="2 3">ATCC MYA-4762</strain>
    </source>
</reference>
<evidence type="ECO:0000256" key="1">
    <source>
        <dbReference type="SAM" id="MobiDB-lite"/>
    </source>
</evidence>
<dbReference type="Proteomes" id="UP000267821">
    <property type="component" value="Unassembled WGS sequence"/>
</dbReference>
<dbReference type="OrthoDB" id="5400100at2759"/>